<keyword evidence="4" id="KW-0963">Cytoplasm</keyword>
<dbReference type="EC" id="6.3.4.-" evidence="4"/>
<accession>A0A7H9EJZ6</accession>
<comment type="similarity">
    <text evidence="4">Belongs to the TmcAL family.</text>
</comment>
<dbReference type="Pfam" id="PF05636">
    <property type="entry name" value="HIGH_NTase1"/>
    <property type="match status" value="1"/>
</dbReference>
<keyword evidence="2 4" id="KW-0819">tRNA processing</keyword>
<feature type="binding site" evidence="4">
    <location>
        <begin position="7"/>
        <end position="20"/>
    </location>
    <ligand>
        <name>ATP</name>
        <dbReference type="ChEBI" id="CHEBI:30616"/>
    </ligand>
</feature>
<comment type="catalytic activity">
    <reaction evidence="4">
        <text>cytidine(34) in elongator tRNA(Met) + acetate + ATP = N(4)-acetylcytidine(34) in elongator tRNA(Met) + AMP + diphosphate</text>
        <dbReference type="Rhea" id="RHEA:58144"/>
        <dbReference type="Rhea" id="RHEA-COMP:10693"/>
        <dbReference type="Rhea" id="RHEA-COMP:10694"/>
        <dbReference type="ChEBI" id="CHEBI:30089"/>
        <dbReference type="ChEBI" id="CHEBI:30616"/>
        <dbReference type="ChEBI" id="CHEBI:33019"/>
        <dbReference type="ChEBI" id="CHEBI:74900"/>
        <dbReference type="ChEBI" id="CHEBI:82748"/>
        <dbReference type="ChEBI" id="CHEBI:456215"/>
    </reaction>
</comment>
<keyword evidence="1 4" id="KW-0436">Ligase</keyword>
<dbReference type="PANTHER" id="PTHR37825">
    <property type="entry name" value="TRNA(MET) CYTIDINE ACETATE LIGASE"/>
    <property type="match status" value="1"/>
</dbReference>
<dbReference type="EMBL" id="CP047418">
    <property type="protein sequence ID" value="QLL77719.1"/>
    <property type="molecule type" value="Genomic_DNA"/>
</dbReference>
<dbReference type="PANTHER" id="PTHR37825:SF1">
    <property type="entry name" value="TRNA(MET) CYTIDINE ACETATE LIGASE"/>
    <property type="match status" value="1"/>
</dbReference>
<dbReference type="Gene3D" id="3.40.50.620">
    <property type="entry name" value="HUPs"/>
    <property type="match status" value="1"/>
</dbReference>
<feature type="binding site" evidence="4">
    <location>
        <position position="175"/>
    </location>
    <ligand>
        <name>ATP</name>
        <dbReference type="ChEBI" id="CHEBI:30616"/>
    </ligand>
</feature>
<evidence type="ECO:0000313" key="6">
    <source>
        <dbReference type="Proteomes" id="UP000510886"/>
    </source>
</evidence>
<dbReference type="Proteomes" id="UP000510886">
    <property type="component" value="Chromosome"/>
</dbReference>
<feature type="binding site" evidence="4">
    <location>
        <position position="150"/>
    </location>
    <ligand>
        <name>ATP</name>
        <dbReference type="ChEBI" id="CHEBI:30616"/>
    </ligand>
</feature>
<reference evidence="5 6" key="1">
    <citation type="submission" date="2020-01" db="EMBL/GenBank/DDBJ databases">
        <title>Complete and circular genome sequences of six lactobacillus isolates from horses.</title>
        <authorList>
            <person name="Hassan H.M."/>
        </authorList>
    </citation>
    <scope>NUCLEOTIDE SEQUENCE [LARGE SCALE GENOMIC DNA]</scope>
    <source>
        <strain evidence="5 6">1A</strain>
    </source>
</reference>
<dbReference type="GO" id="GO:0016879">
    <property type="term" value="F:ligase activity, forming carbon-nitrogen bonds"/>
    <property type="evidence" value="ECO:0007669"/>
    <property type="project" value="UniProtKB-UniRule"/>
</dbReference>
<keyword evidence="5" id="KW-0808">Transferase</keyword>
<evidence type="ECO:0000313" key="5">
    <source>
        <dbReference type="EMBL" id="QLL77719.1"/>
    </source>
</evidence>
<dbReference type="GO" id="GO:0005737">
    <property type="term" value="C:cytoplasm"/>
    <property type="evidence" value="ECO:0007669"/>
    <property type="project" value="UniProtKB-SubCell"/>
</dbReference>
<dbReference type="HAMAP" id="MF_01539">
    <property type="entry name" value="TmcAL"/>
    <property type="match status" value="1"/>
</dbReference>
<proteinExistence type="inferred from homology"/>
<dbReference type="RefSeq" id="WP_180849507.1">
    <property type="nucleotide sequence ID" value="NZ_CP047418.1"/>
</dbReference>
<dbReference type="SUPFAM" id="SSF52374">
    <property type="entry name" value="Nucleotidylyl transferase"/>
    <property type="match status" value="1"/>
</dbReference>
<dbReference type="NCBIfam" id="TIGR00125">
    <property type="entry name" value="cyt_tran_rel"/>
    <property type="match status" value="1"/>
</dbReference>
<gene>
    <name evidence="4" type="primary">tmcAL</name>
    <name evidence="5" type="ORF">GTO87_03360</name>
</gene>
<comment type="function">
    <text evidence="4">Catalyzes the formation of N(4)-acetylcytidine (ac(4)C) at the wobble position of elongator tRNA(Met), using acetate and ATP as substrates. First activates an acetate ion to form acetyladenylate (Ac-AMP) and then transfers the acetyl group to tRNA to form ac(4)C34.</text>
</comment>
<keyword evidence="4" id="KW-0067">ATP-binding</keyword>
<evidence type="ECO:0000256" key="4">
    <source>
        <dbReference type="HAMAP-Rule" id="MF_01539"/>
    </source>
</evidence>
<name>A0A7H9EJZ6_9LACO</name>
<evidence type="ECO:0000256" key="3">
    <source>
        <dbReference type="ARBA" id="ARBA00022884"/>
    </source>
</evidence>
<organism evidence="5 6">
    <name type="scientific">Ligilactobacillus saerimneri</name>
    <dbReference type="NCBI Taxonomy" id="228229"/>
    <lineage>
        <taxon>Bacteria</taxon>
        <taxon>Bacillati</taxon>
        <taxon>Bacillota</taxon>
        <taxon>Bacilli</taxon>
        <taxon>Lactobacillales</taxon>
        <taxon>Lactobacillaceae</taxon>
        <taxon>Ligilactobacillus</taxon>
    </lineage>
</organism>
<keyword evidence="4" id="KW-0820">tRNA-binding</keyword>
<comment type="subcellular location">
    <subcellularLocation>
        <location evidence="4">Cytoplasm</location>
    </subcellularLocation>
</comment>
<dbReference type="InterPro" id="IPR008513">
    <property type="entry name" value="tRNA(Met)_cyd_acetate_ligase"/>
</dbReference>
<dbReference type="InterPro" id="IPR004821">
    <property type="entry name" value="Cyt_trans-like"/>
</dbReference>
<keyword evidence="3 4" id="KW-0694">RNA-binding</keyword>
<comment type="caution">
    <text evidence="4">Lacks conserved residue(s) required for the propagation of feature annotation.</text>
</comment>
<dbReference type="NCBIfam" id="NF010191">
    <property type="entry name" value="PRK13670.1"/>
    <property type="match status" value="1"/>
</dbReference>
<feature type="binding site" evidence="4">
    <location>
        <position position="101"/>
    </location>
    <ligand>
        <name>ATP</name>
        <dbReference type="ChEBI" id="CHEBI:30616"/>
    </ligand>
</feature>
<keyword evidence="4" id="KW-0547">Nucleotide-binding</keyword>
<dbReference type="GO" id="GO:0005524">
    <property type="term" value="F:ATP binding"/>
    <property type="evidence" value="ECO:0007669"/>
    <property type="project" value="UniProtKB-KW"/>
</dbReference>
<evidence type="ECO:0000256" key="2">
    <source>
        <dbReference type="ARBA" id="ARBA00022694"/>
    </source>
</evidence>
<evidence type="ECO:0000256" key="1">
    <source>
        <dbReference type="ARBA" id="ARBA00022598"/>
    </source>
</evidence>
<dbReference type="InterPro" id="IPR014729">
    <property type="entry name" value="Rossmann-like_a/b/a_fold"/>
</dbReference>
<dbReference type="GO" id="GO:0000049">
    <property type="term" value="F:tRNA binding"/>
    <property type="evidence" value="ECO:0007669"/>
    <property type="project" value="UniProtKB-KW"/>
</dbReference>
<protein>
    <recommendedName>
        <fullName evidence="4">tRNA(Met) cytidine acetate ligase</fullName>
        <ecNumber evidence="4">6.3.4.-</ecNumber>
    </recommendedName>
</protein>
<sequence length="381" mass="43283">MHATGIIAEYNPFHNGHQYQINWVKEHFPATTLVIAMSGNYLQRGEPACFDKWVRAREALQAGADLVVEIPFGLCMQPADRFAQSGVAVLQQLGVENLVFGAEHSDYDFKDLAQKSQDLTWDYQRYNISYAALYQQAVKEAVGFEITQPNDLLGLAYARAALALAPTLNLVPIQRQAAGYHDQKLPTGGHIASATAIRQNIHEPDMVKEFVGAQTWMDIKQENSVTWTNLWPLLRYRLLTATPEQLATIYGMAEGIQYRMQEQLQLAPVSLDFDAWLKKVKTKRFTYTRLSRLALATVLNISAAEVEQAWAHPFVRILGFNRTGQNYLSIQKKKIAWPVVTNVNKELKKTLLSLDYRVGKVYQMFNHQEQDMRRAPIRIGV</sequence>
<dbReference type="GO" id="GO:0016740">
    <property type="term" value="F:transferase activity"/>
    <property type="evidence" value="ECO:0007669"/>
    <property type="project" value="UniProtKB-KW"/>
</dbReference>
<dbReference type="GO" id="GO:0006400">
    <property type="term" value="P:tRNA modification"/>
    <property type="evidence" value="ECO:0007669"/>
    <property type="project" value="UniProtKB-UniRule"/>
</dbReference>
<dbReference type="AlphaFoldDB" id="A0A7H9EJZ6"/>
<dbReference type="KEGG" id="lsw:GTO87_03360"/>